<evidence type="ECO:0000313" key="2">
    <source>
        <dbReference type="EMBL" id="HGZ60326.1"/>
    </source>
</evidence>
<dbReference type="CDD" id="cd00885">
    <property type="entry name" value="cinA"/>
    <property type="match status" value="1"/>
</dbReference>
<dbReference type="Gene3D" id="3.40.980.10">
    <property type="entry name" value="MoaB/Mog-like domain"/>
    <property type="match status" value="1"/>
</dbReference>
<dbReference type="SMART" id="SM00852">
    <property type="entry name" value="MoCF_biosynth"/>
    <property type="match status" value="1"/>
</dbReference>
<dbReference type="Pfam" id="PF00994">
    <property type="entry name" value="MoCF_biosynth"/>
    <property type="match status" value="1"/>
</dbReference>
<feature type="domain" description="MoaB/Mog" evidence="1">
    <location>
        <begin position="22"/>
        <end position="189"/>
    </location>
</feature>
<reference evidence="2" key="1">
    <citation type="journal article" date="2020" name="mSystems">
        <title>Genome- and Community-Level Interaction Insights into Carbon Utilization and Element Cycling Functions of Hydrothermarchaeota in Hydrothermal Sediment.</title>
        <authorList>
            <person name="Zhou Z."/>
            <person name="Liu Y."/>
            <person name="Xu W."/>
            <person name="Pan J."/>
            <person name="Luo Z.H."/>
            <person name="Li M."/>
        </authorList>
    </citation>
    <scope>NUCLEOTIDE SEQUENCE [LARGE SCALE GENOMIC DNA]</scope>
    <source>
        <strain evidence="2">SpSt-885</strain>
    </source>
</reference>
<accession>A0A7J3SL90</accession>
<protein>
    <submittedName>
        <fullName evidence="2">Nicotinamide mononucleotide deamidase-related protein</fullName>
    </submittedName>
</protein>
<dbReference type="PANTHER" id="PTHR13939">
    <property type="entry name" value="NICOTINAMIDE-NUCLEOTIDE AMIDOHYDROLASE PNCC"/>
    <property type="match status" value="1"/>
</dbReference>
<dbReference type="InterPro" id="IPR050101">
    <property type="entry name" value="CinA"/>
</dbReference>
<organism evidence="2">
    <name type="scientific">Fervidicoccus fontis</name>
    <dbReference type="NCBI Taxonomy" id="683846"/>
    <lineage>
        <taxon>Archaea</taxon>
        <taxon>Thermoproteota</taxon>
        <taxon>Thermoprotei</taxon>
        <taxon>Fervidicoccales</taxon>
        <taxon>Fervidicoccaceae</taxon>
        <taxon>Fervidicoccus</taxon>
    </lineage>
</organism>
<dbReference type="EMBL" id="DTLS01000109">
    <property type="protein sequence ID" value="HGZ60326.1"/>
    <property type="molecule type" value="Genomic_DNA"/>
</dbReference>
<dbReference type="InterPro" id="IPR001453">
    <property type="entry name" value="MoaB/Mog_dom"/>
</dbReference>
<sequence>MASKKVILTLEGLQPPSNSNAWIINFGSEILTGFTQNTNATFLARKLSFLGYYVKRIMVVPDAYEEAGEEIQRWIEKKLGLLITTGGLGPTYDDSTLEMISKVLSLPLEVNPEAFEMVKIYYERLGESLTDERVKMAKMPNGAIPIRNPVGAAPGSILRVETGYIISLPGVPSEMRAMFESAVEPILARWSKNKVSEEILEITGIMESSLAPYINAIAKEFPNTYIKTHPKGTEENPIVVVQIFASSKNEAEMNAIIAKVKEKIFSAVNKLGGSIEQKGGKEST</sequence>
<gene>
    <name evidence="2" type="ORF">ENW83_03865</name>
</gene>
<dbReference type="AlphaFoldDB" id="A0A7J3SL90"/>
<proteinExistence type="predicted"/>
<comment type="caution">
    <text evidence="2">The sequence shown here is derived from an EMBL/GenBank/DDBJ whole genome shotgun (WGS) entry which is preliminary data.</text>
</comment>
<dbReference type="NCBIfam" id="NF002291">
    <property type="entry name" value="PRK01215.1"/>
    <property type="match status" value="1"/>
</dbReference>
<dbReference type="SUPFAM" id="SSF53218">
    <property type="entry name" value="Molybdenum cofactor biosynthesis proteins"/>
    <property type="match status" value="1"/>
</dbReference>
<evidence type="ECO:0000259" key="1">
    <source>
        <dbReference type="SMART" id="SM00852"/>
    </source>
</evidence>
<dbReference type="PANTHER" id="PTHR13939:SF0">
    <property type="entry name" value="NMN AMIDOHYDROLASE-LIKE PROTEIN YFAY"/>
    <property type="match status" value="1"/>
</dbReference>
<name>A0A7J3SL90_9CREN</name>
<dbReference type="InterPro" id="IPR036425">
    <property type="entry name" value="MoaB/Mog-like_dom_sf"/>
</dbReference>